<keyword evidence="3 5" id="KW-1133">Transmembrane helix</keyword>
<feature type="transmembrane region" description="Helical" evidence="5">
    <location>
        <begin position="157"/>
        <end position="177"/>
    </location>
</feature>
<evidence type="ECO:0000256" key="3">
    <source>
        <dbReference type="ARBA" id="ARBA00022989"/>
    </source>
</evidence>
<keyword evidence="2 5" id="KW-0812">Transmembrane</keyword>
<evidence type="ECO:0000313" key="7">
    <source>
        <dbReference type="EMBL" id="KAE9606344.1"/>
    </source>
</evidence>
<feature type="transmembrane region" description="Helical" evidence="5">
    <location>
        <begin position="413"/>
        <end position="435"/>
    </location>
</feature>
<evidence type="ECO:0000259" key="6">
    <source>
        <dbReference type="Pfam" id="PF03151"/>
    </source>
</evidence>
<evidence type="ECO:0000256" key="5">
    <source>
        <dbReference type="SAM" id="Phobius"/>
    </source>
</evidence>
<organism evidence="7 8">
    <name type="scientific">Lupinus albus</name>
    <name type="common">White lupine</name>
    <name type="synonym">Lupinus termis</name>
    <dbReference type="NCBI Taxonomy" id="3870"/>
    <lineage>
        <taxon>Eukaryota</taxon>
        <taxon>Viridiplantae</taxon>
        <taxon>Streptophyta</taxon>
        <taxon>Embryophyta</taxon>
        <taxon>Tracheophyta</taxon>
        <taxon>Spermatophyta</taxon>
        <taxon>Magnoliopsida</taxon>
        <taxon>eudicotyledons</taxon>
        <taxon>Gunneridae</taxon>
        <taxon>Pentapetalae</taxon>
        <taxon>rosids</taxon>
        <taxon>fabids</taxon>
        <taxon>Fabales</taxon>
        <taxon>Fabaceae</taxon>
        <taxon>Papilionoideae</taxon>
        <taxon>50 kb inversion clade</taxon>
        <taxon>genistoids sensu lato</taxon>
        <taxon>core genistoids</taxon>
        <taxon>Genisteae</taxon>
        <taxon>Lupinus</taxon>
    </lineage>
</organism>
<proteinExistence type="predicted"/>
<gene>
    <name evidence="7" type="ORF">Lalb_Chr10g0106881</name>
</gene>
<keyword evidence="4 5" id="KW-0472">Membrane</keyword>
<keyword evidence="8" id="KW-1185">Reference proteome</keyword>
<feature type="transmembrane region" description="Helical" evidence="5">
    <location>
        <begin position="441"/>
        <end position="460"/>
    </location>
</feature>
<dbReference type="EMBL" id="WOCE01000010">
    <property type="protein sequence ID" value="KAE9606344.1"/>
    <property type="molecule type" value="Genomic_DNA"/>
</dbReference>
<dbReference type="Pfam" id="PF03151">
    <property type="entry name" value="TPT"/>
    <property type="match status" value="1"/>
</dbReference>
<feature type="transmembrane region" description="Helical" evidence="5">
    <location>
        <begin position="383"/>
        <end position="401"/>
    </location>
</feature>
<protein>
    <submittedName>
        <fullName evidence="7">Putative sugar phosphate transporter domain-containing protein</fullName>
    </submittedName>
</protein>
<feature type="transmembrane region" description="Helical" evidence="5">
    <location>
        <begin position="344"/>
        <end position="363"/>
    </location>
</feature>
<feature type="domain" description="Sugar phosphate transporter" evidence="6">
    <location>
        <begin position="159"/>
        <end position="458"/>
    </location>
</feature>
<evidence type="ECO:0000256" key="4">
    <source>
        <dbReference type="ARBA" id="ARBA00023136"/>
    </source>
</evidence>
<comment type="subcellular location">
    <subcellularLocation>
        <location evidence="1">Membrane</location>
        <topology evidence="1">Multi-pass membrane protein</topology>
    </subcellularLocation>
</comment>
<dbReference type="AlphaFoldDB" id="A0A6A4PYI7"/>
<comment type="caution">
    <text evidence="7">The sequence shown here is derived from an EMBL/GenBank/DDBJ whole genome shotgun (WGS) entry which is preliminary data.</text>
</comment>
<dbReference type="PANTHER" id="PTHR11132">
    <property type="entry name" value="SOLUTE CARRIER FAMILY 35"/>
    <property type="match status" value="1"/>
</dbReference>
<name>A0A6A4PYI7_LUPAL</name>
<evidence type="ECO:0000256" key="1">
    <source>
        <dbReference type="ARBA" id="ARBA00004141"/>
    </source>
</evidence>
<accession>A0A6A4PYI7</accession>
<feature type="transmembrane region" description="Helical" evidence="5">
    <location>
        <begin position="251"/>
        <end position="277"/>
    </location>
</feature>
<dbReference type="OrthoDB" id="18894at2759"/>
<dbReference type="GO" id="GO:0016020">
    <property type="term" value="C:membrane"/>
    <property type="evidence" value="ECO:0007669"/>
    <property type="project" value="UniProtKB-SubCell"/>
</dbReference>
<feature type="transmembrane region" description="Helical" evidence="5">
    <location>
        <begin position="284"/>
        <end position="301"/>
    </location>
</feature>
<dbReference type="InterPro" id="IPR004853">
    <property type="entry name" value="Sugar_P_trans_dom"/>
</dbReference>
<dbReference type="InterPro" id="IPR050186">
    <property type="entry name" value="TPT_transporter"/>
</dbReference>
<feature type="transmembrane region" description="Helical" evidence="5">
    <location>
        <begin position="307"/>
        <end position="324"/>
    </location>
</feature>
<evidence type="ECO:0000256" key="2">
    <source>
        <dbReference type="ARBA" id="ARBA00022692"/>
    </source>
</evidence>
<dbReference type="Proteomes" id="UP000447434">
    <property type="component" value="Chromosome 10"/>
</dbReference>
<reference evidence="8" key="1">
    <citation type="journal article" date="2020" name="Nat. Commun.">
        <title>Genome sequence of the cluster root forming white lupin.</title>
        <authorList>
            <person name="Hufnagel B."/>
            <person name="Marques A."/>
            <person name="Soriano A."/>
            <person name="Marques L."/>
            <person name="Divol F."/>
            <person name="Doumas P."/>
            <person name="Sallet E."/>
            <person name="Mancinotti D."/>
            <person name="Carrere S."/>
            <person name="Marande W."/>
            <person name="Arribat S."/>
            <person name="Keller J."/>
            <person name="Huneau C."/>
            <person name="Blein T."/>
            <person name="Aime D."/>
            <person name="Laguerre M."/>
            <person name="Taylor J."/>
            <person name="Schubert V."/>
            <person name="Nelson M."/>
            <person name="Geu-Flores F."/>
            <person name="Crespi M."/>
            <person name="Gallardo-Guerrero K."/>
            <person name="Delaux P.-M."/>
            <person name="Salse J."/>
            <person name="Berges H."/>
            <person name="Guyot R."/>
            <person name="Gouzy J."/>
            <person name="Peret B."/>
        </authorList>
    </citation>
    <scope>NUCLEOTIDE SEQUENCE [LARGE SCALE GENOMIC DNA]</scope>
    <source>
        <strain evidence="8">cv. Amiga</strain>
    </source>
</reference>
<evidence type="ECO:0000313" key="8">
    <source>
        <dbReference type="Proteomes" id="UP000447434"/>
    </source>
</evidence>
<sequence>MVQSELDSDKVDYTGINDVNSGSLGSGLRRAPSFSRWCDDGVVHLDQDLGSVEDTSVEEDCDFELPFIQKFELQNGFLDKQKLFHIKFQQTSLHLNGVSTMDEDTIHHRGNGSEKYVSFDIENEAKGGIIGVESSFSVDAHRSLEKSVTNPISIANILKALFFIIVWYTFSLLLTLYNKSLLGNDMGKFPAPFMMNTIHFAMQAVLSKLITWFWSRRFQTSVVMSWSDYFLKVVPTALATAMDVNLSNASLISISVTFATMCKSAAPIFLLLFAFAFRLETPSYKLSGIILVISIGILLTVAKEAEFQLWGFILVTLAAVMSGFRWCMTQILLQKEAYGLKNPFTLMSNVAPVMAVATALLSLALDPWDEFRENKYFDNSQHITQTCLLLLLGGTLAYFMVLTEYVLVSVTSAVTITIAGVVKEAITILAAVLYFHDEFTWLKGVGLLVIMVGVSLFNWYKYLKLQKGHTKEGDLAGLHTTDSAAKYVILEEMDEQDDTI</sequence>
<feature type="transmembrane region" description="Helical" evidence="5">
    <location>
        <begin position="198"/>
        <end position="215"/>
    </location>
</feature>